<organism evidence="5 6">
    <name type="scientific">Hydra vulgaris</name>
    <name type="common">Hydra</name>
    <name type="synonym">Hydra attenuata</name>
    <dbReference type="NCBI Taxonomy" id="6087"/>
    <lineage>
        <taxon>Eukaryota</taxon>
        <taxon>Metazoa</taxon>
        <taxon>Cnidaria</taxon>
        <taxon>Hydrozoa</taxon>
        <taxon>Hydroidolina</taxon>
        <taxon>Anthoathecata</taxon>
        <taxon>Aplanulata</taxon>
        <taxon>Hydridae</taxon>
        <taxon>Hydra</taxon>
    </lineage>
</organism>
<dbReference type="InterPro" id="IPR036860">
    <property type="entry name" value="SH2_dom_sf"/>
</dbReference>
<feature type="compositionally biased region" description="Polar residues" evidence="3">
    <location>
        <begin position="263"/>
        <end position="276"/>
    </location>
</feature>
<feature type="region of interest" description="Disordered" evidence="3">
    <location>
        <begin position="74"/>
        <end position="93"/>
    </location>
</feature>
<protein>
    <submittedName>
        <fullName evidence="6">Uncharacterized protein LOC105844953 isoform X3</fullName>
    </submittedName>
</protein>
<dbReference type="SMART" id="SM00252">
    <property type="entry name" value="SH2"/>
    <property type="match status" value="1"/>
</dbReference>
<feature type="region of interest" description="Disordered" evidence="3">
    <location>
        <begin position="397"/>
        <end position="425"/>
    </location>
</feature>
<dbReference type="SUPFAM" id="SSF55550">
    <property type="entry name" value="SH2 domain"/>
    <property type="match status" value="1"/>
</dbReference>
<feature type="compositionally biased region" description="Basic and acidic residues" evidence="3">
    <location>
        <begin position="349"/>
        <end position="370"/>
    </location>
</feature>
<dbReference type="PROSITE" id="PS50001">
    <property type="entry name" value="SH2"/>
    <property type="match status" value="1"/>
</dbReference>
<dbReference type="InterPro" id="IPR000980">
    <property type="entry name" value="SH2"/>
</dbReference>
<evidence type="ECO:0000256" key="1">
    <source>
        <dbReference type="ARBA" id="ARBA00022999"/>
    </source>
</evidence>
<gene>
    <name evidence="6" type="primary">LOC105844953</name>
</gene>
<sequence length="704" mass="79300">MIYENADDLKCSMQNKVQHESEEECDTDDNLWDDDFSDSEEEEELNGKFSHSLIVNKPLPPVPVAEYNDVPQRFEGDHTSVSKGRPNKPKMLLPEVKPKNLTVSPVNFTQDSSNGGSRAGAPIPGNLFMQQLSFKLKSQTSIEKSSFKNRPLPSCPTEDENYEICEHVEQVSDIQDENYEICDQSNSSPAPKVNNLPKQIINKSNPPVSNVQTATKEESYNYIPPNIMQTFSQVQSPKVNIPPPDVYEFPDVAPPIIKRDSKQINPGVQGSNQSLNREPVKSYKGENVNTDPLQKKLSKIQPVPERYNTPKNIEEKKPPLITATVNNDTIQKRSLVNEIPSVKPQPILAREKPPEIQLKKPPEIQSKKPESPSFNKESFKKHLSLLTTQKPLIKSRIFPSLPNSNESSQENFNQKNNPQDNNELDDENYEICDQQNSQVKPVLKEMSPVTKPPVVSTVTLSRNNTYIQPNVPLPFTPTQQKIKGSPTDEISSPKSSIAPPIVKRDPKNQSIAGNNENVNRGVDKSFQEIKVRKESSQKENSKMTSMVMPSPTRNNAAPEFPLPEKNKTENQSINVQGKPQLPERSFPKPNIPIVPKVNGINEKLWYHGDINRDDSIELLKSWNKESAFLVRNTNKGEGYSISIFHKGNVTHLRINLKDNCFYLGTSEKPFKSVEDLIKFYQSNLLSLTSGAEVCLTTTPPRLKK</sequence>
<feature type="region of interest" description="Disordered" evidence="3">
    <location>
        <begin position="336"/>
        <end position="377"/>
    </location>
</feature>
<feature type="compositionally biased region" description="Low complexity" evidence="3">
    <location>
        <begin position="490"/>
        <end position="501"/>
    </location>
</feature>
<feature type="region of interest" description="Disordered" evidence="3">
    <location>
        <begin position="13"/>
        <end position="49"/>
    </location>
</feature>
<keyword evidence="1 2" id="KW-0727">SH2 domain</keyword>
<dbReference type="PRINTS" id="PR00401">
    <property type="entry name" value="SH2DOMAIN"/>
</dbReference>
<dbReference type="InterPro" id="IPR051184">
    <property type="entry name" value="Tyrosine-phos_adapter"/>
</dbReference>
<proteinExistence type="predicted"/>
<evidence type="ECO:0000259" key="4">
    <source>
        <dbReference type="PROSITE" id="PS50001"/>
    </source>
</evidence>
<dbReference type="RefSeq" id="XP_065648113.1">
    <property type="nucleotide sequence ID" value="XM_065792041.1"/>
</dbReference>
<dbReference type="Pfam" id="PF00017">
    <property type="entry name" value="SH2"/>
    <property type="match status" value="1"/>
</dbReference>
<accession>A0ABM4BGK0</accession>
<evidence type="ECO:0000313" key="6">
    <source>
        <dbReference type="RefSeq" id="XP_065648113.1"/>
    </source>
</evidence>
<feature type="region of interest" description="Disordered" evidence="3">
    <location>
        <begin position="184"/>
        <end position="210"/>
    </location>
</feature>
<dbReference type="Gene3D" id="3.30.505.10">
    <property type="entry name" value="SH2 domain"/>
    <property type="match status" value="1"/>
</dbReference>
<dbReference type="PANTHER" id="PTHR19969">
    <property type="entry name" value="SH2-SH3 ADAPTOR PROTEIN-RELATED"/>
    <property type="match status" value="1"/>
</dbReference>
<feature type="region of interest" description="Disordered" evidence="3">
    <location>
        <begin position="469"/>
        <end position="571"/>
    </location>
</feature>
<feature type="compositionally biased region" description="Low complexity" evidence="3">
    <location>
        <begin position="403"/>
        <end position="421"/>
    </location>
</feature>
<reference evidence="6" key="1">
    <citation type="submission" date="2025-08" db="UniProtKB">
        <authorList>
            <consortium name="RefSeq"/>
        </authorList>
    </citation>
    <scope>IDENTIFICATION</scope>
</reference>
<keyword evidence="5" id="KW-1185">Reference proteome</keyword>
<feature type="region of interest" description="Disordered" evidence="3">
    <location>
        <begin position="261"/>
        <end position="302"/>
    </location>
</feature>
<feature type="compositionally biased region" description="Polar residues" evidence="3">
    <location>
        <begin position="508"/>
        <end position="518"/>
    </location>
</feature>
<dbReference type="Proteomes" id="UP001652625">
    <property type="component" value="Chromosome 03"/>
</dbReference>
<evidence type="ECO:0000256" key="2">
    <source>
        <dbReference type="PROSITE-ProRule" id="PRU00191"/>
    </source>
</evidence>
<feature type="compositionally biased region" description="Acidic residues" evidence="3">
    <location>
        <begin position="21"/>
        <end position="44"/>
    </location>
</feature>
<feature type="compositionally biased region" description="Basic and acidic residues" evidence="3">
    <location>
        <begin position="521"/>
        <end position="541"/>
    </location>
</feature>
<feature type="compositionally biased region" description="Polar residues" evidence="3">
    <location>
        <begin position="201"/>
        <end position="210"/>
    </location>
</feature>
<evidence type="ECO:0000256" key="3">
    <source>
        <dbReference type="SAM" id="MobiDB-lite"/>
    </source>
</evidence>
<dbReference type="GeneID" id="105844953"/>
<feature type="domain" description="SH2" evidence="4">
    <location>
        <begin position="605"/>
        <end position="704"/>
    </location>
</feature>
<name>A0ABM4BGK0_HYDVU</name>
<dbReference type="PANTHER" id="PTHR19969:SF5">
    <property type="entry name" value="CRK-LIKE PROTEIN"/>
    <property type="match status" value="1"/>
</dbReference>
<evidence type="ECO:0000313" key="5">
    <source>
        <dbReference type="Proteomes" id="UP001652625"/>
    </source>
</evidence>
<dbReference type="CDD" id="cd00173">
    <property type="entry name" value="SH2"/>
    <property type="match status" value="1"/>
</dbReference>